<evidence type="ECO:0000313" key="4">
    <source>
        <dbReference type="Proteomes" id="UP000626092"/>
    </source>
</evidence>
<dbReference type="Pfam" id="PF05770">
    <property type="entry name" value="Ins134_P3_kin"/>
    <property type="match status" value="1"/>
</dbReference>
<proteinExistence type="predicted"/>
<feature type="domain" description="Inositol 1,3,4-trisphosphate 5/6-kinase ATP-grasp" evidence="2">
    <location>
        <begin position="41"/>
        <end position="88"/>
    </location>
</feature>
<keyword evidence="4" id="KW-1185">Reference proteome</keyword>
<comment type="caution">
    <text evidence="3">The sequence shown here is derived from an EMBL/GenBank/DDBJ whole genome shotgun (WGS) entry which is preliminary data.</text>
</comment>
<dbReference type="AlphaFoldDB" id="A0A834HLS3"/>
<sequence>MMCFSTDEVPLIEPEAKTSPLPDSSPPSSSETSPDDIERLHNRISMLDVVGELELNLETASMLADGRVKSHKMSLVFNREGLSKLKPRSCCKNSSTTAA</sequence>
<gene>
    <name evidence="3" type="ORF">RHSIM_Rhsim01G0237800</name>
</gene>
<evidence type="ECO:0000259" key="2">
    <source>
        <dbReference type="Pfam" id="PF05770"/>
    </source>
</evidence>
<feature type="compositionally biased region" description="Low complexity" evidence="1">
    <location>
        <begin position="19"/>
        <end position="32"/>
    </location>
</feature>
<evidence type="ECO:0000256" key="1">
    <source>
        <dbReference type="SAM" id="MobiDB-lite"/>
    </source>
</evidence>
<dbReference type="InterPro" id="IPR040464">
    <property type="entry name" value="InsP(3)kin_ATP-grasp"/>
</dbReference>
<protein>
    <recommendedName>
        <fullName evidence="2">Inositol 1,3,4-trisphosphate 5/6-kinase ATP-grasp domain-containing protein</fullName>
    </recommendedName>
</protein>
<organism evidence="3 4">
    <name type="scientific">Rhododendron simsii</name>
    <name type="common">Sims's rhododendron</name>
    <dbReference type="NCBI Taxonomy" id="118357"/>
    <lineage>
        <taxon>Eukaryota</taxon>
        <taxon>Viridiplantae</taxon>
        <taxon>Streptophyta</taxon>
        <taxon>Embryophyta</taxon>
        <taxon>Tracheophyta</taxon>
        <taxon>Spermatophyta</taxon>
        <taxon>Magnoliopsida</taxon>
        <taxon>eudicotyledons</taxon>
        <taxon>Gunneridae</taxon>
        <taxon>Pentapetalae</taxon>
        <taxon>asterids</taxon>
        <taxon>Ericales</taxon>
        <taxon>Ericaceae</taxon>
        <taxon>Ericoideae</taxon>
        <taxon>Rhodoreae</taxon>
        <taxon>Rhododendron</taxon>
    </lineage>
</organism>
<feature type="region of interest" description="Disordered" evidence="1">
    <location>
        <begin position="1"/>
        <end position="38"/>
    </location>
</feature>
<dbReference type="Proteomes" id="UP000626092">
    <property type="component" value="Unassembled WGS sequence"/>
</dbReference>
<evidence type="ECO:0000313" key="3">
    <source>
        <dbReference type="EMBL" id="KAF7153249.1"/>
    </source>
</evidence>
<name>A0A834HLS3_RHOSS</name>
<accession>A0A834HLS3</accession>
<dbReference type="OrthoDB" id="1716113at2759"/>
<dbReference type="EMBL" id="WJXA01000001">
    <property type="protein sequence ID" value="KAF7153249.1"/>
    <property type="molecule type" value="Genomic_DNA"/>
</dbReference>
<reference evidence="3" key="1">
    <citation type="submission" date="2019-11" db="EMBL/GenBank/DDBJ databases">
        <authorList>
            <person name="Liu Y."/>
            <person name="Hou J."/>
            <person name="Li T.-Q."/>
            <person name="Guan C.-H."/>
            <person name="Wu X."/>
            <person name="Wu H.-Z."/>
            <person name="Ling F."/>
            <person name="Zhang R."/>
            <person name="Shi X.-G."/>
            <person name="Ren J.-P."/>
            <person name="Chen E.-F."/>
            <person name="Sun J.-M."/>
        </authorList>
    </citation>
    <scope>NUCLEOTIDE SEQUENCE</scope>
    <source>
        <strain evidence="3">Adult_tree_wgs_1</strain>
        <tissue evidence="3">Leaves</tissue>
    </source>
</reference>